<keyword evidence="4" id="KW-1000">Mitochondrion outer membrane</keyword>
<evidence type="ECO:0000256" key="8">
    <source>
        <dbReference type="ARBA" id="ARBA00023136"/>
    </source>
</evidence>
<feature type="compositionally biased region" description="Polar residues" evidence="11">
    <location>
        <begin position="63"/>
        <end position="82"/>
    </location>
</feature>
<feature type="region of interest" description="Disordered" evidence="11">
    <location>
        <begin position="38"/>
        <end position="89"/>
    </location>
</feature>
<dbReference type="PROSITE" id="PS50005">
    <property type="entry name" value="TPR"/>
    <property type="match status" value="4"/>
</dbReference>
<evidence type="ECO:0008006" key="15">
    <source>
        <dbReference type="Google" id="ProtNLM"/>
    </source>
</evidence>
<keyword evidence="2 12" id="KW-0812">Transmembrane</keyword>
<feature type="repeat" description="TPR" evidence="10">
    <location>
        <begin position="374"/>
        <end position="407"/>
    </location>
</feature>
<dbReference type="Pfam" id="PF13414">
    <property type="entry name" value="TPR_11"/>
    <property type="match status" value="1"/>
</dbReference>
<organism evidence="13 14">
    <name type="scientific">Clavelina lepadiformis</name>
    <name type="common">Light-bulb sea squirt</name>
    <name type="synonym">Ascidia lepadiformis</name>
    <dbReference type="NCBI Taxonomy" id="159417"/>
    <lineage>
        <taxon>Eukaryota</taxon>
        <taxon>Metazoa</taxon>
        <taxon>Chordata</taxon>
        <taxon>Tunicata</taxon>
        <taxon>Ascidiacea</taxon>
        <taxon>Aplousobranchia</taxon>
        <taxon>Clavelinidae</taxon>
        <taxon>Clavelina</taxon>
    </lineage>
</organism>
<keyword evidence="3" id="KW-0677">Repeat</keyword>
<keyword evidence="14" id="KW-1185">Reference proteome</keyword>
<proteinExistence type="inferred from homology"/>
<comment type="similarity">
    <text evidence="9">Belongs to the Tom70 family.</text>
</comment>
<dbReference type="SMART" id="SM00028">
    <property type="entry name" value="TPR"/>
    <property type="match status" value="8"/>
</dbReference>
<feature type="compositionally biased region" description="Basic and acidic residues" evidence="11">
    <location>
        <begin position="39"/>
        <end position="52"/>
    </location>
</feature>
<evidence type="ECO:0000256" key="5">
    <source>
        <dbReference type="ARBA" id="ARBA00022803"/>
    </source>
</evidence>
<dbReference type="InterPro" id="IPR011990">
    <property type="entry name" value="TPR-like_helical_dom_sf"/>
</dbReference>
<evidence type="ECO:0000256" key="9">
    <source>
        <dbReference type="ARBA" id="ARBA00038030"/>
    </source>
</evidence>
<evidence type="ECO:0000256" key="1">
    <source>
        <dbReference type="ARBA" id="ARBA00004572"/>
    </source>
</evidence>
<keyword evidence="8 12" id="KW-0472">Membrane</keyword>
<evidence type="ECO:0000256" key="12">
    <source>
        <dbReference type="SAM" id="Phobius"/>
    </source>
</evidence>
<evidence type="ECO:0000256" key="6">
    <source>
        <dbReference type="ARBA" id="ARBA00022989"/>
    </source>
</evidence>
<evidence type="ECO:0000256" key="3">
    <source>
        <dbReference type="ARBA" id="ARBA00022737"/>
    </source>
</evidence>
<dbReference type="PANTHER" id="PTHR46208">
    <property type="entry name" value="MITOCHONDRIAL IMPORT RECEPTOR SUBUNIT TOM70"/>
    <property type="match status" value="1"/>
</dbReference>
<keyword evidence="7" id="KW-0496">Mitochondrion</keyword>
<feature type="repeat" description="TPR" evidence="10">
    <location>
        <begin position="84"/>
        <end position="117"/>
    </location>
</feature>
<accession>A0ABP0FC59</accession>
<dbReference type="Proteomes" id="UP001642483">
    <property type="component" value="Unassembled WGS sequence"/>
</dbReference>
<dbReference type="PANTHER" id="PTHR46208:SF1">
    <property type="entry name" value="MITOCHONDRIAL IMPORT RECEPTOR SUBUNIT TOM70"/>
    <property type="match status" value="1"/>
</dbReference>
<dbReference type="InterPro" id="IPR019734">
    <property type="entry name" value="TPR_rpt"/>
</dbReference>
<protein>
    <recommendedName>
        <fullName evidence="15">Mitochondrial import receptor subunit TOM70</fullName>
    </recommendedName>
</protein>
<comment type="caution">
    <text evidence="13">The sequence shown here is derived from an EMBL/GenBank/DDBJ whole genome shotgun (WGS) entry which is preliminary data.</text>
</comment>
<gene>
    <name evidence="13" type="ORF">CVLEPA_LOCUS6684</name>
</gene>
<name>A0ABP0FC59_CLALP</name>
<reference evidence="13 14" key="1">
    <citation type="submission" date="2024-02" db="EMBL/GenBank/DDBJ databases">
        <authorList>
            <person name="Daric V."/>
            <person name="Darras S."/>
        </authorList>
    </citation>
    <scope>NUCLEOTIDE SEQUENCE [LARGE SCALE GENOMIC DNA]</scope>
</reference>
<evidence type="ECO:0000256" key="7">
    <source>
        <dbReference type="ARBA" id="ARBA00023128"/>
    </source>
</evidence>
<feature type="repeat" description="TPR" evidence="10">
    <location>
        <begin position="449"/>
        <end position="482"/>
    </location>
</feature>
<evidence type="ECO:0000313" key="13">
    <source>
        <dbReference type="EMBL" id="CAK8677290.1"/>
    </source>
</evidence>
<comment type="subcellular location">
    <subcellularLocation>
        <location evidence="1">Mitochondrion outer membrane</location>
        <topology evidence="1">Single-pass membrane protein</topology>
    </subcellularLocation>
</comment>
<feature type="repeat" description="TPR" evidence="10">
    <location>
        <begin position="340"/>
        <end position="373"/>
    </location>
</feature>
<evidence type="ECO:0000256" key="4">
    <source>
        <dbReference type="ARBA" id="ARBA00022787"/>
    </source>
</evidence>
<dbReference type="Pfam" id="PF13181">
    <property type="entry name" value="TPR_8"/>
    <property type="match status" value="3"/>
</dbReference>
<dbReference type="SUPFAM" id="SSF48452">
    <property type="entry name" value="TPR-like"/>
    <property type="match status" value="2"/>
</dbReference>
<dbReference type="Gene3D" id="1.25.40.10">
    <property type="entry name" value="Tetratricopeptide repeat domain"/>
    <property type="match status" value="2"/>
</dbReference>
<keyword evidence="5 10" id="KW-0802">TPR repeat</keyword>
<evidence type="ECO:0000313" key="14">
    <source>
        <dbReference type="Proteomes" id="UP001642483"/>
    </source>
</evidence>
<dbReference type="EMBL" id="CAWYQH010000046">
    <property type="protein sequence ID" value="CAK8677290.1"/>
    <property type="molecule type" value="Genomic_DNA"/>
</dbReference>
<evidence type="ECO:0000256" key="2">
    <source>
        <dbReference type="ARBA" id="ARBA00022692"/>
    </source>
</evidence>
<keyword evidence="6 12" id="KW-1133">Transmembrane helix</keyword>
<feature type="transmembrane region" description="Helical" evidence="12">
    <location>
        <begin position="16"/>
        <end position="34"/>
    </location>
</feature>
<evidence type="ECO:0000256" key="10">
    <source>
        <dbReference type="PROSITE-ProRule" id="PRU00339"/>
    </source>
</evidence>
<evidence type="ECO:0000256" key="11">
    <source>
        <dbReference type="SAM" id="MobiDB-lite"/>
    </source>
</evidence>
<sequence length="584" mass="65473">MSDNVASESSWPTWKIALAVGIPVALAGVGFYYYTSRQSKPDEKETAARSEPEGSSYPPKQVQPDNETKVTSEPPTKQTKFQESQELKNEGNRLFKQSKYDEAIKKYSEAIEVCPEKNKTEKSTYHQNMAAALEKLENWEGVVKECSCAVALNQRYVKALHRRSKAFEKLGKKESCLEDITTVCILEGFQNSTTMVYADDILKKIGKEKASEKYKHRHPMMPSSLFIRQYFASFNDDLISIPLSDEQHLHAEHSGYIRARIALSEGKFVDVIPECSSEIESIDQPPEAADSTTNPDLSSYLAEALLMRGTFHLLTGNSALAKPDLDRVVDMKEANVKLRANALIKRGSMNMQLQDTAKAEDDFSLAVEIDPENSDVYHHRGQLHILLDKVDAALADFDKCISLKPDFAMAHAQRCYTVYRQAFTNKDRAEIEEAMNKFQTIIDDYPSCSETYGLFAQAQTDGANYEKADKLFQDAIKIEPENATLYVHRGLLALQWKQDLELAVNLITKALEVDEKCDFAHETMGTIEVQRGNLEKATKHFAVSIDYAKSELEMAHLFALQAAAIAQGSIAAKYGLRPPMPGAF</sequence>